<organism evidence="4 5">
    <name type="scientific">Mytilus edulis</name>
    <name type="common">Blue mussel</name>
    <dbReference type="NCBI Taxonomy" id="6550"/>
    <lineage>
        <taxon>Eukaryota</taxon>
        <taxon>Metazoa</taxon>
        <taxon>Spiralia</taxon>
        <taxon>Lophotrochozoa</taxon>
        <taxon>Mollusca</taxon>
        <taxon>Bivalvia</taxon>
        <taxon>Autobranchia</taxon>
        <taxon>Pteriomorphia</taxon>
        <taxon>Mytilida</taxon>
        <taxon>Mytiloidea</taxon>
        <taxon>Mytilidae</taxon>
        <taxon>Mytilinae</taxon>
        <taxon>Mytilus</taxon>
    </lineage>
</organism>
<evidence type="ECO:0000256" key="1">
    <source>
        <dbReference type="ARBA" id="ARBA00023157"/>
    </source>
</evidence>
<proteinExistence type="predicted"/>
<accession>A0A8S3ULN4</accession>
<dbReference type="InterPro" id="IPR035976">
    <property type="entry name" value="Sushi/SCR/CCP_sf"/>
</dbReference>
<dbReference type="OrthoDB" id="6480633at2759"/>
<gene>
    <name evidence="4" type="ORF">MEDL_54277</name>
</gene>
<dbReference type="InterPro" id="IPR000436">
    <property type="entry name" value="Sushi_SCR_CCP_dom"/>
</dbReference>
<protein>
    <recommendedName>
        <fullName evidence="3">Sushi domain-containing protein</fullName>
    </recommendedName>
</protein>
<feature type="domain" description="Sushi" evidence="3">
    <location>
        <begin position="11"/>
        <end position="70"/>
    </location>
</feature>
<dbReference type="Proteomes" id="UP000683360">
    <property type="component" value="Unassembled WGS sequence"/>
</dbReference>
<reference evidence="4" key="1">
    <citation type="submission" date="2021-03" db="EMBL/GenBank/DDBJ databases">
        <authorList>
            <person name="Bekaert M."/>
        </authorList>
    </citation>
    <scope>NUCLEOTIDE SEQUENCE</scope>
</reference>
<dbReference type="EMBL" id="CAJPWZ010002627">
    <property type="protein sequence ID" value="CAG2242082.1"/>
    <property type="molecule type" value="Genomic_DNA"/>
</dbReference>
<evidence type="ECO:0000313" key="4">
    <source>
        <dbReference type="EMBL" id="CAG2242082.1"/>
    </source>
</evidence>
<keyword evidence="1 2" id="KW-1015">Disulfide bond</keyword>
<sequence>MRCIVLNISVVECPNPSTRTCAKIIVTAEGRFVGSTGKVTCSDGYFLMGNDTITCLDDGVWSPIKAICLSYPLIGLESRNGISYEWQSKNTTDSNMFNDWHPTKPDKTAVGSCAMIFLNLDKWIDIRKSCDCFSWIDIPKGSCEWESQCICELR</sequence>
<keyword evidence="2" id="KW-0768">Sushi</keyword>
<dbReference type="AlphaFoldDB" id="A0A8S3ULN4"/>
<dbReference type="Pfam" id="PF00084">
    <property type="entry name" value="Sushi"/>
    <property type="match status" value="1"/>
</dbReference>
<evidence type="ECO:0000313" key="5">
    <source>
        <dbReference type="Proteomes" id="UP000683360"/>
    </source>
</evidence>
<name>A0A8S3ULN4_MYTED</name>
<comment type="caution">
    <text evidence="4">The sequence shown here is derived from an EMBL/GenBank/DDBJ whole genome shotgun (WGS) entry which is preliminary data.</text>
</comment>
<keyword evidence="5" id="KW-1185">Reference proteome</keyword>
<evidence type="ECO:0000256" key="2">
    <source>
        <dbReference type="PROSITE-ProRule" id="PRU00302"/>
    </source>
</evidence>
<evidence type="ECO:0000259" key="3">
    <source>
        <dbReference type="PROSITE" id="PS50923"/>
    </source>
</evidence>
<dbReference type="SUPFAM" id="SSF57535">
    <property type="entry name" value="Complement control module/SCR domain"/>
    <property type="match status" value="1"/>
</dbReference>
<dbReference type="CDD" id="cd00033">
    <property type="entry name" value="CCP"/>
    <property type="match status" value="1"/>
</dbReference>
<dbReference type="SMART" id="SM00032">
    <property type="entry name" value="CCP"/>
    <property type="match status" value="1"/>
</dbReference>
<dbReference type="PROSITE" id="PS50923">
    <property type="entry name" value="SUSHI"/>
    <property type="match status" value="1"/>
</dbReference>
<dbReference type="Gene3D" id="2.10.70.10">
    <property type="entry name" value="Complement Module, domain 1"/>
    <property type="match status" value="1"/>
</dbReference>
<comment type="caution">
    <text evidence="2">Lacks conserved residue(s) required for the propagation of feature annotation.</text>
</comment>
<feature type="disulfide bond" evidence="2">
    <location>
        <begin position="41"/>
        <end position="68"/>
    </location>
</feature>